<organism evidence="1 2">
    <name type="scientific">Dactylonectria macrodidyma</name>
    <dbReference type="NCBI Taxonomy" id="307937"/>
    <lineage>
        <taxon>Eukaryota</taxon>
        <taxon>Fungi</taxon>
        <taxon>Dikarya</taxon>
        <taxon>Ascomycota</taxon>
        <taxon>Pezizomycotina</taxon>
        <taxon>Sordariomycetes</taxon>
        <taxon>Hypocreomycetidae</taxon>
        <taxon>Hypocreales</taxon>
        <taxon>Nectriaceae</taxon>
        <taxon>Dactylonectria</taxon>
    </lineage>
</organism>
<dbReference type="EMBL" id="JAGMUV010000005">
    <property type="protein sequence ID" value="KAH7155969.1"/>
    <property type="molecule type" value="Genomic_DNA"/>
</dbReference>
<evidence type="ECO:0000313" key="1">
    <source>
        <dbReference type="EMBL" id="KAH7155969.1"/>
    </source>
</evidence>
<reference evidence="1" key="1">
    <citation type="journal article" date="2021" name="Nat. Commun.">
        <title>Genetic determinants of endophytism in the Arabidopsis root mycobiome.</title>
        <authorList>
            <person name="Mesny F."/>
            <person name="Miyauchi S."/>
            <person name="Thiergart T."/>
            <person name="Pickel B."/>
            <person name="Atanasova L."/>
            <person name="Karlsson M."/>
            <person name="Huettel B."/>
            <person name="Barry K.W."/>
            <person name="Haridas S."/>
            <person name="Chen C."/>
            <person name="Bauer D."/>
            <person name="Andreopoulos W."/>
            <person name="Pangilinan J."/>
            <person name="LaButti K."/>
            <person name="Riley R."/>
            <person name="Lipzen A."/>
            <person name="Clum A."/>
            <person name="Drula E."/>
            <person name="Henrissat B."/>
            <person name="Kohler A."/>
            <person name="Grigoriev I.V."/>
            <person name="Martin F.M."/>
            <person name="Hacquard S."/>
        </authorList>
    </citation>
    <scope>NUCLEOTIDE SEQUENCE</scope>
    <source>
        <strain evidence="1">MPI-CAGE-AT-0147</strain>
    </source>
</reference>
<dbReference type="Gene3D" id="3.40.50.1100">
    <property type="match status" value="1"/>
</dbReference>
<dbReference type="InterPro" id="IPR036052">
    <property type="entry name" value="TrpB-like_PALP_sf"/>
</dbReference>
<protein>
    <submittedName>
        <fullName evidence="1">Uncharacterized protein</fullName>
    </submittedName>
</protein>
<dbReference type="SUPFAM" id="SSF53686">
    <property type="entry name" value="Tryptophan synthase beta subunit-like PLP-dependent enzymes"/>
    <property type="match status" value="1"/>
</dbReference>
<dbReference type="PANTHER" id="PTHR42937:SF1">
    <property type="entry name" value="DIAMINOPROPIONATE AMMONIA-LYASE"/>
    <property type="match status" value="1"/>
</dbReference>
<dbReference type="Proteomes" id="UP000738349">
    <property type="component" value="Unassembled WGS sequence"/>
</dbReference>
<proteinExistence type="predicted"/>
<evidence type="ECO:0000313" key="2">
    <source>
        <dbReference type="Proteomes" id="UP000738349"/>
    </source>
</evidence>
<sequence>MVALGAVSDRNGNKSSWNIRLSVSHGTSASAWWRCDRSTTKPGTVAYRSPLPAAWKVLTWLTNNFVTVLDEVAVEGMKELASGRGGDIPIICRESSAANMGVMLQASNDQALREKLGLDENSQVVLFGLEGATDPTIYKKPVGRLACSGIKQLCPITSPPDLARPPASVLATVVIEVRL</sequence>
<accession>A0A9P9F864</accession>
<dbReference type="PANTHER" id="PTHR42937">
    <property type="match status" value="1"/>
</dbReference>
<dbReference type="OrthoDB" id="10059875at2759"/>
<comment type="caution">
    <text evidence="1">The sequence shown here is derived from an EMBL/GenBank/DDBJ whole genome shotgun (WGS) entry which is preliminary data.</text>
</comment>
<gene>
    <name evidence="1" type="ORF">EDB81DRAFT_756486</name>
</gene>
<dbReference type="AlphaFoldDB" id="A0A9P9F864"/>
<keyword evidence="2" id="KW-1185">Reference proteome</keyword>
<name>A0A9P9F864_9HYPO</name>